<evidence type="ECO:0000313" key="3">
    <source>
        <dbReference type="Proteomes" id="UP000321393"/>
    </source>
</evidence>
<reference evidence="3 4" key="1">
    <citation type="submission" date="2019-08" db="EMBL/GenBank/DDBJ databases">
        <title>Draft genome sequences of two oriental melons (Cucumis melo L. var makuwa).</title>
        <authorList>
            <person name="Kwon S.-Y."/>
        </authorList>
    </citation>
    <scope>NUCLEOTIDE SEQUENCE [LARGE SCALE GENOMIC DNA]</scope>
    <source>
        <strain evidence="4">cv. Chang Bougi</strain>
        <strain evidence="3">cv. SW 3</strain>
        <tissue evidence="1">Leaf</tissue>
    </source>
</reference>
<gene>
    <name evidence="2" type="ORF">E5676_scaffold195G00560</name>
    <name evidence="1" type="ORF">E6C27_scaffold191G001170</name>
</gene>
<evidence type="ECO:0000313" key="4">
    <source>
        <dbReference type="Proteomes" id="UP000321947"/>
    </source>
</evidence>
<dbReference type="SUPFAM" id="SSF50630">
    <property type="entry name" value="Acid proteases"/>
    <property type="match status" value="1"/>
</dbReference>
<dbReference type="Pfam" id="PF08284">
    <property type="entry name" value="RVP_2"/>
    <property type="match status" value="1"/>
</dbReference>
<dbReference type="AlphaFoldDB" id="A0A5A7T568"/>
<dbReference type="CDD" id="cd00303">
    <property type="entry name" value="retropepsin_like"/>
    <property type="match status" value="1"/>
</dbReference>
<dbReference type="Proteomes" id="UP000321393">
    <property type="component" value="Unassembled WGS sequence"/>
</dbReference>
<evidence type="ECO:0000313" key="1">
    <source>
        <dbReference type="EMBL" id="KAA0036595.1"/>
    </source>
</evidence>
<dbReference type="EMBL" id="SSTE01019582">
    <property type="protein sequence ID" value="KAA0036595.1"/>
    <property type="molecule type" value="Genomic_DNA"/>
</dbReference>
<sequence>MDSSWIKAEARKEKGLCFRYNEKYSSDHKFEIKDERELQIFFANSENEEFEIIEDDEMEKKELNTIEVIEEGSAYVELSINSMVRLNDPGTMKMKGKIQGREVVVLIDCKATHNFISEKLVKGLQLSTKETFYYGVILNYGTAIKGKGIYEAVEVTLNEWTILELRGVHIILGMHWLYSLGVTEVD</sequence>
<dbReference type="InterPro" id="IPR021109">
    <property type="entry name" value="Peptidase_aspartic_dom_sf"/>
</dbReference>
<dbReference type="EMBL" id="SSTD01004937">
    <property type="protein sequence ID" value="TYK22627.1"/>
    <property type="molecule type" value="Genomic_DNA"/>
</dbReference>
<dbReference type="Gene3D" id="2.40.70.10">
    <property type="entry name" value="Acid Proteases"/>
    <property type="match status" value="1"/>
</dbReference>
<dbReference type="Proteomes" id="UP000321947">
    <property type="component" value="Unassembled WGS sequence"/>
</dbReference>
<accession>A0A5A7T568</accession>
<organism evidence="1 3">
    <name type="scientific">Cucumis melo var. makuwa</name>
    <name type="common">Oriental melon</name>
    <dbReference type="NCBI Taxonomy" id="1194695"/>
    <lineage>
        <taxon>Eukaryota</taxon>
        <taxon>Viridiplantae</taxon>
        <taxon>Streptophyta</taxon>
        <taxon>Embryophyta</taxon>
        <taxon>Tracheophyta</taxon>
        <taxon>Spermatophyta</taxon>
        <taxon>Magnoliopsida</taxon>
        <taxon>eudicotyledons</taxon>
        <taxon>Gunneridae</taxon>
        <taxon>Pentapetalae</taxon>
        <taxon>rosids</taxon>
        <taxon>fabids</taxon>
        <taxon>Cucurbitales</taxon>
        <taxon>Cucurbitaceae</taxon>
        <taxon>Benincaseae</taxon>
        <taxon>Cucumis</taxon>
    </lineage>
</organism>
<comment type="caution">
    <text evidence="1">The sequence shown here is derived from an EMBL/GenBank/DDBJ whole genome shotgun (WGS) entry which is preliminary data.</text>
</comment>
<proteinExistence type="predicted"/>
<protein>
    <submittedName>
        <fullName evidence="1">Ty3-gypsy retrotransposon protein</fullName>
    </submittedName>
</protein>
<name>A0A5A7T568_CUCMM</name>
<dbReference type="OrthoDB" id="1933597at2759"/>
<evidence type="ECO:0000313" key="2">
    <source>
        <dbReference type="EMBL" id="TYK22627.1"/>
    </source>
</evidence>